<evidence type="ECO:0000313" key="1">
    <source>
        <dbReference type="EMBL" id="TKR77487.1"/>
    </source>
</evidence>
<accession>A0A4U5N4N0</accession>
<dbReference type="AlphaFoldDB" id="A0A4U5N4N0"/>
<protein>
    <submittedName>
        <fullName evidence="1">Uncharacterized protein</fullName>
    </submittedName>
</protein>
<gene>
    <name evidence="1" type="ORF">L596_018454</name>
</gene>
<evidence type="ECO:0000313" key="2">
    <source>
        <dbReference type="Proteomes" id="UP000298663"/>
    </source>
</evidence>
<dbReference type="Proteomes" id="UP000298663">
    <property type="component" value="Unassembled WGS sequence"/>
</dbReference>
<proteinExistence type="predicted"/>
<reference evidence="1 2" key="1">
    <citation type="journal article" date="2015" name="Genome Biol.">
        <title>Comparative genomics of Steinernema reveals deeply conserved gene regulatory networks.</title>
        <authorList>
            <person name="Dillman A.R."/>
            <person name="Macchietto M."/>
            <person name="Porter C.F."/>
            <person name="Rogers A."/>
            <person name="Williams B."/>
            <person name="Antoshechkin I."/>
            <person name="Lee M.M."/>
            <person name="Goodwin Z."/>
            <person name="Lu X."/>
            <person name="Lewis E.E."/>
            <person name="Goodrich-Blair H."/>
            <person name="Stock S.P."/>
            <person name="Adams B.J."/>
            <person name="Sternberg P.W."/>
            <person name="Mortazavi A."/>
        </authorList>
    </citation>
    <scope>NUCLEOTIDE SEQUENCE [LARGE SCALE GENOMIC DNA]</scope>
    <source>
        <strain evidence="1 2">ALL</strain>
    </source>
</reference>
<reference evidence="1 2" key="2">
    <citation type="journal article" date="2019" name="G3 (Bethesda)">
        <title>Hybrid Assembly of the Genome of the Entomopathogenic Nematode Steinernema carpocapsae Identifies the X-Chromosome.</title>
        <authorList>
            <person name="Serra L."/>
            <person name="Macchietto M."/>
            <person name="Macias-Munoz A."/>
            <person name="McGill C.J."/>
            <person name="Rodriguez I.M."/>
            <person name="Rodriguez B."/>
            <person name="Murad R."/>
            <person name="Mortazavi A."/>
        </authorList>
    </citation>
    <scope>NUCLEOTIDE SEQUENCE [LARGE SCALE GENOMIC DNA]</scope>
    <source>
        <strain evidence="1 2">ALL</strain>
    </source>
</reference>
<comment type="caution">
    <text evidence="1">The sequence shown here is derived from an EMBL/GenBank/DDBJ whole genome shotgun (WGS) entry which is preliminary data.</text>
</comment>
<dbReference type="EMBL" id="AZBU02000005">
    <property type="protein sequence ID" value="TKR77487.1"/>
    <property type="molecule type" value="Genomic_DNA"/>
</dbReference>
<organism evidence="1 2">
    <name type="scientific">Steinernema carpocapsae</name>
    <name type="common">Entomopathogenic nematode</name>
    <dbReference type="NCBI Taxonomy" id="34508"/>
    <lineage>
        <taxon>Eukaryota</taxon>
        <taxon>Metazoa</taxon>
        <taxon>Ecdysozoa</taxon>
        <taxon>Nematoda</taxon>
        <taxon>Chromadorea</taxon>
        <taxon>Rhabditida</taxon>
        <taxon>Tylenchina</taxon>
        <taxon>Panagrolaimomorpha</taxon>
        <taxon>Strongyloidoidea</taxon>
        <taxon>Steinernematidae</taxon>
        <taxon>Steinernema</taxon>
    </lineage>
</organism>
<sequence>MLPVALPATPKTVPVARVAQTCYKPQSQIDRILPQTAQAKDGRIHLDRSPLLNKDWRNSFVFVGWDKNTKDEEYKRNVA</sequence>
<name>A0A4U5N4N0_STECR</name>
<keyword evidence="2" id="KW-1185">Reference proteome</keyword>